<feature type="domain" description="SGNH hydrolase-type esterase" evidence="1">
    <location>
        <begin position="4"/>
        <end position="178"/>
    </location>
</feature>
<comment type="caution">
    <text evidence="2">The sequence shown here is derived from an EMBL/GenBank/DDBJ whole genome shotgun (WGS) entry which is preliminary data.</text>
</comment>
<reference evidence="3" key="1">
    <citation type="journal article" date="2019" name="Int. J. Syst. Evol. Microbiol.">
        <title>The Global Catalogue of Microorganisms (GCM) 10K type strain sequencing project: providing services to taxonomists for standard genome sequencing and annotation.</title>
        <authorList>
            <consortium name="The Broad Institute Genomics Platform"/>
            <consortium name="The Broad Institute Genome Sequencing Center for Infectious Disease"/>
            <person name="Wu L."/>
            <person name="Ma J."/>
        </authorList>
    </citation>
    <scope>NUCLEOTIDE SEQUENCE [LARGE SCALE GENOMIC DNA]</scope>
    <source>
        <strain evidence="3">CCUG 54939</strain>
    </source>
</reference>
<dbReference type="InterPro" id="IPR013830">
    <property type="entry name" value="SGNH_hydro"/>
</dbReference>
<evidence type="ECO:0000313" key="2">
    <source>
        <dbReference type="EMBL" id="MFC3914100.1"/>
    </source>
</evidence>
<evidence type="ECO:0000313" key="3">
    <source>
        <dbReference type="Proteomes" id="UP001595692"/>
    </source>
</evidence>
<accession>A0ABV8CPI2</accession>
<gene>
    <name evidence="2" type="ORF">ACFOSS_11550</name>
</gene>
<dbReference type="Gene3D" id="3.40.50.1110">
    <property type="entry name" value="SGNH hydrolase"/>
    <property type="match status" value="1"/>
</dbReference>
<keyword evidence="3" id="KW-1185">Reference proteome</keyword>
<sequence>MLLCFGDSNAWGFQPTGGRYQPDQGWPALLAARLETALDLQAQPGRTLQADRPQSGLIAAPTAWQQALQRAPQRIVLALGINDLAAGASLQAIDAALHWYLQQWQQLSPTASLILLAPRPLGALTAGWRQLFQGQEAPSQQLAALWQQQSRQWGCGYYLPPPQVVGDDGLHWLASGHQSVAADLHAQFSSL</sequence>
<dbReference type="Proteomes" id="UP001595692">
    <property type="component" value="Unassembled WGS sequence"/>
</dbReference>
<dbReference type="RefSeq" id="WP_377152628.1">
    <property type="nucleotide sequence ID" value="NZ_JBHSAF010000014.1"/>
</dbReference>
<protein>
    <submittedName>
        <fullName evidence="2">GDSL-type esterase/lipase family protein</fullName>
    </submittedName>
</protein>
<organism evidence="2 3">
    <name type="scientific">Pseudaeromonas sharmana</name>
    <dbReference type="NCBI Taxonomy" id="328412"/>
    <lineage>
        <taxon>Bacteria</taxon>
        <taxon>Pseudomonadati</taxon>
        <taxon>Pseudomonadota</taxon>
        <taxon>Gammaproteobacteria</taxon>
        <taxon>Aeromonadales</taxon>
        <taxon>Aeromonadaceae</taxon>
        <taxon>Pseudaeromonas</taxon>
    </lineage>
</organism>
<dbReference type="SUPFAM" id="SSF52266">
    <property type="entry name" value="SGNH hydrolase"/>
    <property type="match status" value="1"/>
</dbReference>
<dbReference type="EMBL" id="JBHSAF010000014">
    <property type="protein sequence ID" value="MFC3914100.1"/>
    <property type="molecule type" value="Genomic_DNA"/>
</dbReference>
<dbReference type="Pfam" id="PF13472">
    <property type="entry name" value="Lipase_GDSL_2"/>
    <property type="match status" value="1"/>
</dbReference>
<name>A0ABV8CPI2_9GAMM</name>
<proteinExistence type="predicted"/>
<dbReference type="InterPro" id="IPR036514">
    <property type="entry name" value="SGNH_hydro_sf"/>
</dbReference>
<evidence type="ECO:0000259" key="1">
    <source>
        <dbReference type="Pfam" id="PF13472"/>
    </source>
</evidence>